<gene>
    <name evidence="1" type="ORF">L248_2567</name>
</gene>
<reference evidence="2" key="1">
    <citation type="journal article" date="2013" name="Genome Announc.">
        <title>Whole-Genome Sequencing of Lactobacillus shenzhenensis Strain LY-73T.</title>
        <authorList>
            <person name="Lin Z."/>
            <person name="Liu Z."/>
            <person name="Yang R."/>
            <person name="Zou Y."/>
            <person name="Wan D."/>
            <person name="Chen J."/>
            <person name="Guo M."/>
            <person name="Zhao J."/>
            <person name="Fang C."/>
            <person name="Yang R."/>
            <person name="Liu F."/>
        </authorList>
    </citation>
    <scope>NUCLEOTIDE SEQUENCE [LARGE SCALE GENOMIC DNA]</scope>
    <source>
        <strain evidence="2">LY-73</strain>
    </source>
</reference>
<accession>U4TMQ4</accession>
<dbReference type="Proteomes" id="UP000030647">
    <property type="component" value="Unassembled WGS sequence"/>
</dbReference>
<dbReference type="Gene3D" id="3.40.390.10">
    <property type="entry name" value="Collagenase (Catalytic Domain)"/>
    <property type="match status" value="1"/>
</dbReference>
<sequence length="207" mass="23325">MKIMETNLATRKMVLSVVISAIFSLLLGLTFLPQTVHAYVYETYSTKNVYGVSYQKYWPTGSTTAWQRQQINDQMYRWNTSNGTGLVTPINVTIGSNQAQSILDYYYDAQGYKAPDVTGTTFHFYGDNQVSFTNSNWTYAQMHALGTVYNTQPNSIKIQTWAHETGHGFGLAHNNDSSHPSVMRQVIDGSFNGPTINDLKGINYLYN</sequence>
<name>U4TMQ4_9LACO</name>
<evidence type="ECO:0000313" key="2">
    <source>
        <dbReference type="Proteomes" id="UP000030647"/>
    </source>
</evidence>
<dbReference type="OrthoDB" id="2148705at2"/>
<dbReference type="STRING" id="1231336.L248_2567"/>
<dbReference type="Pfam" id="PF13583">
    <property type="entry name" value="Reprolysin_4"/>
    <property type="match status" value="1"/>
</dbReference>
<dbReference type="HOGENOM" id="CLU_1387824_0_0_9"/>
<dbReference type="eggNOG" id="COG5549">
    <property type="taxonomic scope" value="Bacteria"/>
</dbReference>
<proteinExistence type="predicted"/>
<dbReference type="InterPro" id="IPR024079">
    <property type="entry name" value="MetalloPept_cat_dom_sf"/>
</dbReference>
<protein>
    <recommendedName>
        <fullName evidence="3">Peptidase M10 metallopeptidase domain-containing protein</fullName>
    </recommendedName>
</protein>
<evidence type="ECO:0008006" key="3">
    <source>
        <dbReference type="Google" id="ProtNLM"/>
    </source>
</evidence>
<dbReference type="AlphaFoldDB" id="U4TMQ4"/>
<dbReference type="SUPFAM" id="SSF55486">
    <property type="entry name" value="Metalloproteases ('zincins'), catalytic domain"/>
    <property type="match status" value="1"/>
</dbReference>
<organism evidence="1 2">
    <name type="scientific">Schleiferilactobacillus shenzhenensis LY-73</name>
    <dbReference type="NCBI Taxonomy" id="1231336"/>
    <lineage>
        <taxon>Bacteria</taxon>
        <taxon>Bacillati</taxon>
        <taxon>Bacillota</taxon>
        <taxon>Bacilli</taxon>
        <taxon>Lactobacillales</taxon>
        <taxon>Lactobacillaceae</taxon>
        <taxon>Schleiferilactobacillus</taxon>
    </lineage>
</organism>
<keyword evidence="2" id="KW-1185">Reference proteome</keyword>
<dbReference type="EMBL" id="KI271586">
    <property type="protein sequence ID" value="ERL65494.1"/>
    <property type="molecule type" value="Genomic_DNA"/>
</dbReference>
<evidence type="ECO:0000313" key="1">
    <source>
        <dbReference type="EMBL" id="ERL65494.1"/>
    </source>
</evidence>
<dbReference type="GO" id="GO:0008237">
    <property type="term" value="F:metallopeptidase activity"/>
    <property type="evidence" value="ECO:0007669"/>
    <property type="project" value="InterPro"/>
</dbReference>